<keyword evidence="1" id="KW-1133">Transmembrane helix</keyword>
<evidence type="ECO:0000313" key="3">
    <source>
        <dbReference type="Proteomes" id="UP001596147"/>
    </source>
</evidence>
<evidence type="ECO:0000313" key="2">
    <source>
        <dbReference type="EMBL" id="MFC5466656.1"/>
    </source>
</evidence>
<gene>
    <name evidence="2" type="ORF">ACFPM4_18180</name>
</gene>
<evidence type="ECO:0000256" key="1">
    <source>
        <dbReference type="SAM" id="Phobius"/>
    </source>
</evidence>
<organism evidence="2 3">
    <name type="scientific">Lederbergia graminis</name>
    <dbReference type="NCBI Taxonomy" id="735518"/>
    <lineage>
        <taxon>Bacteria</taxon>
        <taxon>Bacillati</taxon>
        <taxon>Bacillota</taxon>
        <taxon>Bacilli</taxon>
        <taxon>Bacillales</taxon>
        <taxon>Bacillaceae</taxon>
        <taxon>Lederbergia</taxon>
    </lineage>
</organism>
<dbReference type="Proteomes" id="UP001596147">
    <property type="component" value="Unassembled WGS sequence"/>
</dbReference>
<keyword evidence="1" id="KW-0472">Membrane</keyword>
<dbReference type="EMBL" id="JBHSMC010000029">
    <property type="protein sequence ID" value="MFC5466656.1"/>
    <property type="molecule type" value="Genomic_DNA"/>
</dbReference>
<protein>
    <submittedName>
        <fullName evidence="2">DUF3679 domain-containing protein</fullName>
    </submittedName>
</protein>
<feature type="transmembrane region" description="Helical" evidence="1">
    <location>
        <begin position="6"/>
        <end position="24"/>
    </location>
</feature>
<reference evidence="3" key="1">
    <citation type="journal article" date="2019" name="Int. J. Syst. Evol. Microbiol.">
        <title>The Global Catalogue of Microorganisms (GCM) 10K type strain sequencing project: providing services to taxonomists for standard genome sequencing and annotation.</title>
        <authorList>
            <consortium name="The Broad Institute Genomics Platform"/>
            <consortium name="The Broad Institute Genome Sequencing Center for Infectious Disease"/>
            <person name="Wu L."/>
            <person name="Ma J."/>
        </authorList>
    </citation>
    <scope>NUCLEOTIDE SEQUENCE [LARGE SCALE GENOMIC DNA]</scope>
    <source>
        <strain evidence="3">CGMCC 1.12237</strain>
    </source>
</reference>
<name>A0ABW0LPL7_9BACI</name>
<dbReference type="InterPro" id="IPR020534">
    <property type="entry name" value="Uncharacterised_YqxA"/>
</dbReference>
<sequence length="111" mass="12408">MNSFIWRLLTLVCVLFVGVLIGMNKANEGMLEMKGYNDQSFQTPVEVNKTDNGEVETSLMGNELGTFNIDEKKEKLQEVKAFNFFSEIGKLLADTVSTITNGIVEFVSSLF</sequence>
<dbReference type="RefSeq" id="WP_382354970.1">
    <property type="nucleotide sequence ID" value="NZ_JBHSMC010000029.1"/>
</dbReference>
<dbReference type="Pfam" id="PF12438">
    <property type="entry name" value="DUF3679"/>
    <property type="match status" value="1"/>
</dbReference>
<accession>A0ABW0LPL7</accession>
<keyword evidence="1" id="KW-0812">Transmembrane</keyword>
<proteinExistence type="predicted"/>
<keyword evidence="3" id="KW-1185">Reference proteome</keyword>
<comment type="caution">
    <text evidence="2">The sequence shown here is derived from an EMBL/GenBank/DDBJ whole genome shotgun (WGS) entry which is preliminary data.</text>
</comment>